<comment type="catalytic activity">
    <reaction evidence="1">
        <text>a 1,2-diacyl-sn-glycero-3-phosphocholine + H2O = a 1,2-diacyl-sn-glycero-3-phosphate + choline + H(+)</text>
        <dbReference type="Rhea" id="RHEA:14445"/>
        <dbReference type="ChEBI" id="CHEBI:15354"/>
        <dbReference type="ChEBI" id="CHEBI:15377"/>
        <dbReference type="ChEBI" id="CHEBI:15378"/>
        <dbReference type="ChEBI" id="CHEBI:57643"/>
        <dbReference type="ChEBI" id="CHEBI:58608"/>
        <dbReference type="EC" id="3.1.4.4"/>
    </reaction>
</comment>
<dbReference type="Proteomes" id="UP000237271">
    <property type="component" value="Unassembled WGS sequence"/>
</dbReference>
<dbReference type="EC" id="3.1.4.4" evidence="2"/>
<keyword evidence="6" id="KW-0443">Lipid metabolism</keyword>
<evidence type="ECO:0000313" key="9">
    <source>
        <dbReference type="EMBL" id="POM65084.1"/>
    </source>
</evidence>
<dbReference type="EMBL" id="NCKW01010628">
    <property type="protein sequence ID" value="POM65084.1"/>
    <property type="molecule type" value="Genomic_DNA"/>
</dbReference>
<accession>A0A2P4XHS1</accession>
<dbReference type="Gene3D" id="3.30.870.10">
    <property type="entry name" value="Endonuclease Chain A"/>
    <property type="match status" value="1"/>
</dbReference>
<evidence type="ECO:0000256" key="7">
    <source>
        <dbReference type="SAM" id="MobiDB-lite"/>
    </source>
</evidence>
<feature type="domain" description="PLD phosphodiesterase" evidence="8">
    <location>
        <begin position="53"/>
        <end position="80"/>
    </location>
</feature>
<dbReference type="PANTHER" id="PTHR18896:SF76">
    <property type="entry name" value="PHOSPHOLIPASE"/>
    <property type="match status" value="1"/>
</dbReference>
<keyword evidence="3" id="KW-0677">Repeat</keyword>
<keyword evidence="10" id="KW-1185">Reference proteome</keyword>
<dbReference type="InterPro" id="IPR015679">
    <property type="entry name" value="PLipase_D_fam"/>
</dbReference>
<gene>
    <name evidence="9" type="ORF">PHPALM_19269</name>
</gene>
<feature type="compositionally biased region" description="Basic residues" evidence="7">
    <location>
        <begin position="176"/>
        <end position="189"/>
    </location>
</feature>
<dbReference type="GO" id="GO:0009395">
    <property type="term" value="P:phospholipid catabolic process"/>
    <property type="evidence" value="ECO:0007669"/>
    <property type="project" value="TreeGrafter"/>
</dbReference>
<dbReference type="SMART" id="SM00155">
    <property type="entry name" value="PLDc"/>
    <property type="match status" value="1"/>
</dbReference>
<evidence type="ECO:0000256" key="4">
    <source>
        <dbReference type="ARBA" id="ARBA00022801"/>
    </source>
</evidence>
<dbReference type="GO" id="GO:0005886">
    <property type="term" value="C:plasma membrane"/>
    <property type="evidence" value="ECO:0007669"/>
    <property type="project" value="TreeGrafter"/>
</dbReference>
<evidence type="ECO:0000259" key="8">
    <source>
        <dbReference type="PROSITE" id="PS50035"/>
    </source>
</evidence>
<evidence type="ECO:0000256" key="6">
    <source>
        <dbReference type="ARBA" id="ARBA00023098"/>
    </source>
</evidence>
<keyword evidence="5" id="KW-0442">Lipid degradation</keyword>
<dbReference type="AlphaFoldDB" id="A0A2P4XHS1"/>
<proteinExistence type="predicted"/>
<keyword evidence="4" id="KW-0378">Hydrolase</keyword>
<name>A0A2P4XHS1_9STRA</name>
<dbReference type="OrthoDB" id="166049at2759"/>
<dbReference type="PANTHER" id="PTHR18896">
    <property type="entry name" value="PHOSPHOLIPASE D"/>
    <property type="match status" value="1"/>
</dbReference>
<dbReference type="Pfam" id="PF13091">
    <property type="entry name" value="PLDc_2"/>
    <property type="match status" value="1"/>
</dbReference>
<comment type="caution">
    <text evidence="9">The sequence shown here is derived from an EMBL/GenBank/DDBJ whole genome shotgun (WGS) entry which is preliminary data.</text>
</comment>
<feature type="region of interest" description="Disordered" evidence="7">
    <location>
        <begin position="166"/>
        <end position="189"/>
    </location>
</feature>
<organism evidence="9 10">
    <name type="scientific">Phytophthora palmivora</name>
    <dbReference type="NCBI Taxonomy" id="4796"/>
    <lineage>
        <taxon>Eukaryota</taxon>
        <taxon>Sar</taxon>
        <taxon>Stramenopiles</taxon>
        <taxon>Oomycota</taxon>
        <taxon>Peronosporomycetes</taxon>
        <taxon>Peronosporales</taxon>
        <taxon>Peronosporaceae</taxon>
        <taxon>Phytophthora</taxon>
    </lineage>
</organism>
<reference evidence="9 10" key="1">
    <citation type="journal article" date="2017" name="Genome Biol. Evol.">
        <title>Phytophthora megakarya and P. palmivora, closely related causal agents of cacao black pod rot, underwent increases in genome sizes and gene numbers by different mechanisms.</title>
        <authorList>
            <person name="Ali S.S."/>
            <person name="Shao J."/>
            <person name="Lary D.J."/>
            <person name="Kronmiller B."/>
            <person name="Shen D."/>
            <person name="Strem M.D."/>
            <person name="Amoako-Attah I."/>
            <person name="Akrofi A.Y."/>
            <person name="Begoude B.A."/>
            <person name="Ten Hoopen G.M."/>
            <person name="Coulibaly K."/>
            <person name="Kebe B.I."/>
            <person name="Melnick R.L."/>
            <person name="Guiltinan M.J."/>
            <person name="Tyler B.M."/>
            <person name="Meinhardt L.W."/>
            <person name="Bailey B.A."/>
        </authorList>
    </citation>
    <scope>NUCLEOTIDE SEQUENCE [LARGE SCALE GENOMIC DNA]</scope>
    <source>
        <strain evidence="10">sbr112.9</strain>
    </source>
</reference>
<evidence type="ECO:0000256" key="1">
    <source>
        <dbReference type="ARBA" id="ARBA00000798"/>
    </source>
</evidence>
<dbReference type="SUPFAM" id="SSF56024">
    <property type="entry name" value="Phospholipase D/nuclease"/>
    <property type="match status" value="1"/>
</dbReference>
<dbReference type="GO" id="GO:0004630">
    <property type="term" value="F:phospholipase D activity"/>
    <property type="evidence" value="ECO:0007669"/>
    <property type="project" value="UniProtKB-EC"/>
</dbReference>
<evidence type="ECO:0000313" key="10">
    <source>
        <dbReference type="Proteomes" id="UP000237271"/>
    </source>
</evidence>
<evidence type="ECO:0000256" key="2">
    <source>
        <dbReference type="ARBA" id="ARBA00012027"/>
    </source>
</evidence>
<dbReference type="PROSITE" id="PS50035">
    <property type="entry name" value="PLD"/>
    <property type="match status" value="1"/>
</dbReference>
<evidence type="ECO:0000256" key="5">
    <source>
        <dbReference type="ARBA" id="ARBA00022963"/>
    </source>
</evidence>
<evidence type="ECO:0000256" key="3">
    <source>
        <dbReference type="ARBA" id="ARBA00022737"/>
    </source>
</evidence>
<sequence length="189" mass="21578">MDMMPSIERLIVIMQRTVEAEYTGYAKYLYDMVAPIQEAYPDKFKLYTTKEARQLYIHSKLVIVDDVYVSLGSANWNRRSMTSDTEIGINIVDTELVKSPDNITKFMEATKLTYEELDSMTFLEACAALEAAAHDDGSSLIEPYSVEFKPQFNLVSDGLRQLVDPDVVPEDDPSKKIKNFFNKHKNSEP</sequence>
<dbReference type="InterPro" id="IPR001736">
    <property type="entry name" value="PLipase_D/transphosphatidylase"/>
</dbReference>
<dbReference type="InterPro" id="IPR025202">
    <property type="entry name" value="PLD-like_dom"/>
</dbReference>
<protein>
    <recommendedName>
        <fullName evidence="2">phospholipase D</fullName>
        <ecNumber evidence="2">3.1.4.4</ecNumber>
    </recommendedName>
</protein>